<keyword evidence="2" id="KW-1185">Reference proteome</keyword>
<accession>A0A2A2KVN9</accession>
<proteinExistence type="predicted"/>
<dbReference type="STRING" id="2018661.A0A2A2KVN9"/>
<name>A0A2A2KVN9_9BILA</name>
<sequence>MSFPAKLTSFTGQTLNKQGKLAAQAKTRLSDEKVYEAVAESIQEAHESNSIVQSLARLRDVCSEQQLFHAVNLVFAKADAMSLHVQMNARILQFFKPYVSTLGVEMAIRWFETLHEQIVKGEAHLDNTVGLLNFVFETVPSLSPAFTRFRTTFRQLIPQLIAFLVQRNSLQNALLLCQNTELYMEATALYLDEPDDGCSSGWIPVLISQGSQSVNSIDTRQSEGVQFLKRIVDFATSSKKETDQKDKSKLNAALHNWNTLTKLAQFGLAERVIERINPKAMLNLLTELPEDIKTGIVDAHWSLRTATLFLSITPQLKSESETVLKEVLLPIAFDPDLSNEWSGVELISAALKVGKIFYFRNELKRIIDYRFKQFQTFSDTKHLKSVVNLAFVVGNRMVSNILDEMKLDEPTHFSRREDRIGEKLLILQGLILQLMQNGGRHVHNDQTVNLFELIKKHFQMVQKASKRKQIEGREADKLTYGCTRIADQLAHHEIHYSRLIPLLIAETIYEGAYISSALTALHQQCDKHGRAYLATNLPANQRVAYSRMFPKLKETEAKVF</sequence>
<reference evidence="1 2" key="1">
    <citation type="journal article" date="2017" name="Curr. Biol.">
        <title>Genome architecture and evolution of a unichromosomal asexual nematode.</title>
        <authorList>
            <person name="Fradin H."/>
            <person name="Zegar C."/>
            <person name="Gutwein M."/>
            <person name="Lucas J."/>
            <person name="Kovtun M."/>
            <person name="Corcoran D."/>
            <person name="Baugh L.R."/>
            <person name="Kiontke K."/>
            <person name="Gunsalus K."/>
            <person name="Fitch D.H."/>
            <person name="Piano F."/>
        </authorList>
    </citation>
    <scope>NUCLEOTIDE SEQUENCE [LARGE SCALE GENOMIC DNA]</scope>
    <source>
        <strain evidence="1">PF1309</strain>
    </source>
</reference>
<dbReference type="Proteomes" id="UP000218231">
    <property type="component" value="Unassembled WGS sequence"/>
</dbReference>
<comment type="caution">
    <text evidence="1">The sequence shown here is derived from an EMBL/GenBank/DDBJ whole genome shotgun (WGS) entry which is preliminary data.</text>
</comment>
<evidence type="ECO:0000313" key="2">
    <source>
        <dbReference type="Proteomes" id="UP000218231"/>
    </source>
</evidence>
<dbReference type="AlphaFoldDB" id="A0A2A2KVN9"/>
<dbReference type="EMBL" id="LIAE01007650">
    <property type="protein sequence ID" value="PAV77853.1"/>
    <property type="molecule type" value="Genomic_DNA"/>
</dbReference>
<protein>
    <submittedName>
        <fullName evidence="1">Uncharacterized protein</fullName>
    </submittedName>
</protein>
<gene>
    <name evidence="1" type="ORF">WR25_19982</name>
</gene>
<organism evidence="1 2">
    <name type="scientific">Diploscapter pachys</name>
    <dbReference type="NCBI Taxonomy" id="2018661"/>
    <lineage>
        <taxon>Eukaryota</taxon>
        <taxon>Metazoa</taxon>
        <taxon>Ecdysozoa</taxon>
        <taxon>Nematoda</taxon>
        <taxon>Chromadorea</taxon>
        <taxon>Rhabditida</taxon>
        <taxon>Rhabditina</taxon>
        <taxon>Rhabditomorpha</taxon>
        <taxon>Rhabditoidea</taxon>
        <taxon>Rhabditidae</taxon>
        <taxon>Diploscapter</taxon>
    </lineage>
</organism>
<evidence type="ECO:0000313" key="1">
    <source>
        <dbReference type="EMBL" id="PAV77853.1"/>
    </source>
</evidence>